<evidence type="ECO:0000256" key="5">
    <source>
        <dbReference type="ARBA" id="ARBA00022741"/>
    </source>
</evidence>
<feature type="domain" description="ABC transporter" evidence="9">
    <location>
        <begin position="5"/>
        <end position="220"/>
    </location>
</feature>
<evidence type="ECO:0000256" key="8">
    <source>
        <dbReference type="ARBA" id="ARBA00023136"/>
    </source>
</evidence>
<dbReference type="GO" id="GO:0006817">
    <property type="term" value="P:phosphate ion transport"/>
    <property type="evidence" value="ECO:0007669"/>
    <property type="project" value="UniProtKB-KW"/>
</dbReference>
<keyword evidence="12" id="KW-1185">Reference proteome</keyword>
<keyword evidence="1" id="KW-0813">Transport</keyword>
<dbReference type="InterPro" id="IPR003439">
    <property type="entry name" value="ABC_transporter-like_ATP-bd"/>
</dbReference>
<evidence type="ECO:0000256" key="2">
    <source>
        <dbReference type="ARBA" id="ARBA00022475"/>
    </source>
</evidence>
<evidence type="ECO:0000313" key="10">
    <source>
        <dbReference type="EMBL" id="OUZ28392.1"/>
    </source>
</evidence>
<dbReference type="GO" id="GO:0016887">
    <property type="term" value="F:ATP hydrolysis activity"/>
    <property type="evidence" value="ECO:0007669"/>
    <property type="project" value="InterPro"/>
</dbReference>
<evidence type="ECO:0000256" key="4">
    <source>
        <dbReference type="ARBA" id="ARBA00022592"/>
    </source>
</evidence>
<reference evidence="10" key="1">
    <citation type="submission" date="2017-05" db="EMBL/GenBank/DDBJ databases">
        <title>The Genome Sequence of Enterococcus sp. 9D6_DIV0238.</title>
        <authorList>
            <consortium name="The Broad Institute Genomics Platform"/>
            <consortium name="The Broad Institute Genomic Center for Infectious Diseases"/>
            <person name="Earl A."/>
            <person name="Manson A."/>
            <person name="Schwartman J."/>
            <person name="Gilmore M."/>
            <person name="Abouelleil A."/>
            <person name="Cao P."/>
            <person name="Chapman S."/>
            <person name="Cusick C."/>
            <person name="Shea T."/>
            <person name="Young S."/>
            <person name="Neafsey D."/>
            <person name="Nusbaum C."/>
            <person name="Birren B."/>
        </authorList>
    </citation>
    <scope>NUCLEOTIDE SEQUENCE [LARGE SCALE GENOMIC DNA]</scope>
    <source>
        <strain evidence="10">9D6_DIV0238</strain>
    </source>
</reference>
<keyword evidence="3" id="KW-0997">Cell inner membrane</keyword>
<dbReference type="Gene3D" id="3.40.50.300">
    <property type="entry name" value="P-loop containing nucleotide triphosphate hydrolases"/>
    <property type="match status" value="1"/>
</dbReference>
<dbReference type="PANTHER" id="PTHR43423:SF12">
    <property type="entry name" value="IRON EXPORT ATP-BINDING PROTEIN FETA-RELATED"/>
    <property type="match status" value="1"/>
</dbReference>
<dbReference type="EMBL" id="CP147246">
    <property type="protein sequence ID" value="WYJ94924.1"/>
    <property type="molecule type" value="Genomic_DNA"/>
</dbReference>
<dbReference type="Pfam" id="PF00005">
    <property type="entry name" value="ABC_tran"/>
    <property type="match status" value="1"/>
</dbReference>
<sequence>MEPILTTESLFYESDQQMILQDISIMIESGSHVTITGPSGSGKSTLLKLLASLLTPTKGKIIFEGADSSTLPIEEYRMAVSYCFQQPSLFGDTVKDNFLFPYQIRKKSFDEKHAIELLDDMQLKPDYLNKPIKELSGGEKQRVALIRNVLFLPKVLLLDEVTAGLDQQSKEIVNQWLMALNCERKVTLIRVTHDNQEIANAQKLIQIKEGQVVENESSSK</sequence>
<evidence type="ECO:0000256" key="7">
    <source>
        <dbReference type="ARBA" id="ARBA00022967"/>
    </source>
</evidence>
<keyword evidence="2" id="KW-1003">Cell membrane</keyword>
<evidence type="ECO:0000256" key="6">
    <source>
        <dbReference type="ARBA" id="ARBA00022840"/>
    </source>
</evidence>
<keyword evidence="4" id="KW-0592">Phosphate transport</keyword>
<reference evidence="11" key="2">
    <citation type="submission" date="2017-05" db="EMBL/GenBank/DDBJ databases">
        <authorList>
            <consortium name="The Broad Institute Genomics Platform"/>
            <consortium name="The Broad Institute Genomic Center for Infectious Diseases"/>
            <person name="Earl A."/>
            <person name="Manson A."/>
            <person name="Schwartman J."/>
            <person name="Gilmore M."/>
            <person name="Abouelleil A."/>
            <person name="Cao P."/>
            <person name="Chapman S."/>
            <person name="Cusick C."/>
            <person name="Shea T."/>
            <person name="Young S."/>
            <person name="Neafsey D."/>
            <person name="Nusbaum C."/>
            <person name="Birren B."/>
        </authorList>
    </citation>
    <scope>NUCLEOTIDE SEQUENCE</scope>
    <source>
        <strain evidence="11">9D6_DIV0238</strain>
    </source>
</reference>
<dbReference type="PROSITE" id="PS00211">
    <property type="entry name" value="ABC_TRANSPORTER_1"/>
    <property type="match status" value="1"/>
</dbReference>
<protein>
    <recommendedName>
        <fullName evidence="9">ABC transporter domain-containing protein</fullName>
    </recommendedName>
</protein>
<evidence type="ECO:0000256" key="3">
    <source>
        <dbReference type="ARBA" id="ARBA00022519"/>
    </source>
</evidence>
<name>A0A200ITP6_9ENTE</name>
<keyword evidence="8" id="KW-0472">Membrane</keyword>
<reference evidence="11" key="3">
    <citation type="submission" date="2024-03" db="EMBL/GenBank/DDBJ databases">
        <title>The Genome Sequence of Enterococcus sp. DIV0238c.</title>
        <authorList>
            <consortium name="The Broad Institute Genomics Platform"/>
            <consortium name="The Broad Institute Microbial Omics Core"/>
            <consortium name="The Broad Institute Genomic Center for Infectious Diseases"/>
            <person name="Earl A."/>
            <person name="Manson A."/>
            <person name="Gilmore M."/>
            <person name="Schwartman J."/>
            <person name="Shea T."/>
            <person name="Abouelleil A."/>
            <person name="Cao P."/>
            <person name="Chapman S."/>
            <person name="Cusick C."/>
            <person name="Young S."/>
            <person name="Neafsey D."/>
            <person name="Nusbaum C."/>
            <person name="Birren B."/>
        </authorList>
    </citation>
    <scope>NUCLEOTIDE SEQUENCE</scope>
    <source>
        <strain evidence="11">9D6_DIV0238</strain>
    </source>
</reference>
<dbReference type="SMART" id="SM00382">
    <property type="entry name" value="AAA"/>
    <property type="match status" value="1"/>
</dbReference>
<dbReference type="InterPro" id="IPR017871">
    <property type="entry name" value="ABC_transporter-like_CS"/>
</dbReference>
<gene>
    <name evidence="11" type="ORF">A5889_002466</name>
    <name evidence="10" type="ORF">A5889_003147</name>
</gene>
<dbReference type="SUPFAM" id="SSF52540">
    <property type="entry name" value="P-loop containing nucleoside triphosphate hydrolases"/>
    <property type="match status" value="1"/>
</dbReference>
<organism evidence="10">
    <name type="scientific">Candidatus Enterococcus dunnyi</name>
    <dbReference type="NCBI Taxonomy" id="1834192"/>
    <lineage>
        <taxon>Bacteria</taxon>
        <taxon>Bacillati</taxon>
        <taxon>Bacillota</taxon>
        <taxon>Bacilli</taxon>
        <taxon>Lactobacillales</taxon>
        <taxon>Enterococcaceae</taxon>
        <taxon>Enterococcus</taxon>
    </lineage>
</organism>
<evidence type="ECO:0000313" key="12">
    <source>
        <dbReference type="Proteomes" id="UP000196151"/>
    </source>
</evidence>
<accession>A0A200ITP6</accession>
<dbReference type="EMBL" id="NIBQ01000004">
    <property type="protein sequence ID" value="OUZ28392.1"/>
    <property type="molecule type" value="Genomic_DNA"/>
</dbReference>
<keyword evidence="6" id="KW-0067">ATP-binding</keyword>
<dbReference type="InterPro" id="IPR027417">
    <property type="entry name" value="P-loop_NTPase"/>
</dbReference>
<dbReference type="PANTHER" id="PTHR43423">
    <property type="entry name" value="ABC TRANSPORTER I FAMILY MEMBER 17"/>
    <property type="match status" value="1"/>
</dbReference>
<proteinExistence type="predicted"/>
<dbReference type="Proteomes" id="UP000196151">
    <property type="component" value="Chromosome"/>
</dbReference>
<dbReference type="RefSeq" id="WP_176372904.1">
    <property type="nucleotide sequence ID" value="NZ_CP147246.1"/>
</dbReference>
<keyword evidence="7" id="KW-1278">Translocase</keyword>
<keyword evidence="5" id="KW-0547">Nucleotide-binding</keyword>
<evidence type="ECO:0000313" key="11">
    <source>
        <dbReference type="EMBL" id="WYJ94924.1"/>
    </source>
</evidence>
<evidence type="ECO:0000256" key="1">
    <source>
        <dbReference type="ARBA" id="ARBA00022448"/>
    </source>
</evidence>
<dbReference type="GO" id="GO:0005524">
    <property type="term" value="F:ATP binding"/>
    <property type="evidence" value="ECO:0007669"/>
    <property type="project" value="UniProtKB-KW"/>
</dbReference>
<dbReference type="AlphaFoldDB" id="A0A200ITP6"/>
<dbReference type="PROSITE" id="PS50893">
    <property type="entry name" value="ABC_TRANSPORTER_2"/>
    <property type="match status" value="1"/>
</dbReference>
<evidence type="ECO:0000259" key="9">
    <source>
        <dbReference type="PROSITE" id="PS50893"/>
    </source>
</evidence>
<dbReference type="InterPro" id="IPR003593">
    <property type="entry name" value="AAA+_ATPase"/>
</dbReference>